<keyword evidence="2" id="KW-0328">Glycosyltransferase</keyword>
<evidence type="ECO:0000256" key="4">
    <source>
        <dbReference type="ARBA" id="ARBA00022692"/>
    </source>
</evidence>
<feature type="domain" description="Glycosyltransferase 61 catalytic" evidence="8">
    <location>
        <begin position="101"/>
        <end position="181"/>
    </location>
</feature>
<evidence type="ECO:0000256" key="1">
    <source>
        <dbReference type="ARBA" id="ARBA00004167"/>
    </source>
</evidence>
<evidence type="ECO:0000256" key="6">
    <source>
        <dbReference type="ARBA" id="ARBA00023136"/>
    </source>
</evidence>
<feature type="non-terminal residue" evidence="9">
    <location>
        <position position="1"/>
    </location>
</feature>
<dbReference type="GO" id="GO:0016020">
    <property type="term" value="C:membrane"/>
    <property type="evidence" value="ECO:0007669"/>
    <property type="project" value="UniProtKB-SubCell"/>
</dbReference>
<comment type="caution">
    <text evidence="9">The sequence shown here is derived from an EMBL/GenBank/DDBJ whole genome shotgun (WGS) entry which is preliminary data.</text>
</comment>
<evidence type="ECO:0000256" key="2">
    <source>
        <dbReference type="ARBA" id="ARBA00022676"/>
    </source>
</evidence>
<dbReference type="Proteomes" id="UP000485058">
    <property type="component" value="Unassembled WGS sequence"/>
</dbReference>
<dbReference type="EMBL" id="BLLF01003483">
    <property type="protein sequence ID" value="GFH27460.1"/>
    <property type="molecule type" value="Genomic_DNA"/>
</dbReference>
<dbReference type="GO" id="GO:0005794">
    <property type="term" value="C:Golgi apparatus"/>
    <property type="evidence" value="ECO:0007669"/>
    <property type="project" value="UniProtKB-ARBA"/>
</dbReference>
<name>A0A6A0A0N0_HAELA</name>
<evidence type="ECO:0000313" key="9">
    <source>
        <dbReference type="EMBL" id="GFH27460.1"/>
    </source>
</evidence>
<dbReference type="InterPro" id="IPR049625">
    <property type="entry name" value="Glyco_transf_61_cat"/>
</dbReference>
<dbReference type="AlphaFoldDB" id="A0A6A0A0N0"/>
<keyword evidence="6" id="KW-0472">Membrane</keyword>
<evidence type="ECO:0000259" key="8">
    <source>
        <dbReference type="Pfam" id="PF04577"/>
    </source>
</evidence>
<evidence type="ECO:0000256" key="7">
    <source>
        <dbReference type="ARBA" id="ARBA00023180"/>
    </source>
</evidence>
<dbReference type="PANTHER" id="PTHR20961">
    <property type="entry name" value="GLYCOSYLTRANSFERASE"/>
    <property type="match status" value="1"/>
</dbReference>
<protein>
    <submittedName>
        <fullName evidence="9">WRKY domain-containing protein</fullName>
    </submittedName>
</protein>
<dbReference type="PANTHER" id="PTHR20961:SF38">
    <property type="entry name" value="PROTEIN O-LINKED-MANNOSE BETA-1,4-N-ACETYLGLUCOSAMINYLTRANSFERASE 2"/>
    <property type="match status" value="1"/>
</dbReference>
<keyword evidence="4" id="KW-0812">Transmembrane</keyword>
<keyword evidence="7" id="KW-0325">Glycoprotein</keyword>
<keyword evidence="3" id="KW-0808">Transferase</keyword>
<organism evidence="9 10">
    <name type="scientific">Haematococcus lacustris</name>
    <name type="common">Green alga</name>
    <name type="synonym">Haematococcus pluvialis</name>
    <dbReference type="NCBI Taxonomy" id="44745"/>
    <lineage>
        <taxon>Eukaryota</taxon>
        <taxon>Viridiplantae</taxon>
        <taxon>Chlorophyta</taxon>
        <taxon>core chlorophytes</taxon>
        <taxon>Chlorophyceae</taxon>
        <taxon>CS clade</taxon>
        <taxon>Chlamydomonadales</taxon>
        <taxon>Haematococcaceae</taxon>
        <taxon>Haematococcus</taxon>
    </lineage>
</organism>
<evidence type="ECO:0000313" key="10">
    <source>
        <dbReference type="Proteomes" id="UP000485058"/>
    </source>
</evidence>
<accession>A0A6A0A0N0</accession>
<keyword evidence="10" id="KW-1185">Reference proteome</keyword>
<evidence type="ECO:0000256" key="5">
    <source>
        <dbReference type="ARBA" id="ARBA00022989"/>
    </source>
</evidence>
<reference evidence="9 10" key="1">
    <citation type="submission" date="2020-02" db="EMBL/GenBank/DDBJ databases">
        <title>Draft genome sequence of Haematococcus lacustris strain NIES-144.</title>
        <authorList>
            <person name="Morimoto D."/>
            <person name="Nakagawa S."/>
            <person name="Yoshida T."/>
            <person name="Sawayama S."/>
        </authorList>
    </citation>
    <scope>NUCLEOTIDE SEQUENCE [LARGE SCALE GENOMIC DNA]</scope>
    <source>
        <strain evidence="9 10">NIES-144</strain>
    </source>
</reference>
<feature type="non-terminal residue" evidence="9">
    <location>
        <position position="236"/>
    </location>
</feature>
<evidence type="ECO:0000256" key="3">
    <source>
        <dbReference type="ARBA" id="ARBA00022679"/>
    </source>
</evidence>
<comment type="subcellular location">
    <subcellularLocation>
        <location evidence="1">Membrane</location>
        <topology evidence="1">Single-pass membrane protein</topology>
    </subcellularLocation>
</comment>
<dbReference type="InterPro" id="IPR007657">
    <property type="entry name" value="Glycosyltransferase_61"/>
</dbReference>
<gene>
    <name evidence="9" type="ORF">HaLaN_25784</name>
</gene>
<dbReference type="GO" id="GO:0016763">
    <property type="term" value="F:pentosyltransferase activity"/>
    <property type="evidence" value="ECO:0007669"/>
    <property type="project" value="UniProtKB-ARBA"/>
</dbReference>
<dbReference type="Pfam" id="PF04577">
    <property type="entry name" value="Glyco_transf_61"/>
    <property type="match status" value="1"/>
</dbReference>
<sequence>QVIVHRLGERSLLCHTGVGHPLPCRSTLLTATSLLLRSMFPYHLGRQQLVTQPPSFPAPAPPLPAFAKEQLHILGPAGQPSWQQQDMSMWGRIVGGPVVVKYVLWISRRNYEALQGARLNGWQAQRRFHNEDELLLAMHKEVELSDVPFPQHLGPIGRASIMVGVHGAALANVIFMQPGSSALLEIMLNSVGNYHYHNLAWWTNCTYASLDTHGSSIPVPEVLRALRDLMDKMARV</sequence>
<proteinExistence type="predicted"/>
<keyword evidence="5" id="KW-1133">Transmembrane helix</keyword>